<keyword evidence="5" id="KW-1185">Reference proteome</keyword>
<name>A0A5S3VCK3_9GAMM</name>
<proteinExistence type="predicted"/>
<evidence type="ECO:0000259" key="2">
    <source>
        <dbReference type="Pfam" id="PF04862"/>
    </source>
</evidence>
<dbReference type="Proteomes" id="UP000307164">
    <property type="component" value="Unassembled WGS sequence"/>
</dbReference>
<gene>
    <name evidence="3" type="ORF">CWC19_05945</name>
    <name evidence="4" type="ORF">CWC20_05385</name>
</gene>
<dbReference type="InterPro" id="IPR008979">
    <property type="entry name" value="Galactose-bd-like_sf"/>
</dbReference>
<keyword evidence="1" id="KW-0732">Signal</keyword>
<organism evidence="3 6">
    <name type="scientific">Pseudoalteromonas aurantia</name>
    <dbReference type="NCBI Taxonomy" id="43654"/>
    <lineage>
        <taxon>Bacteria</taxon>
        <taxon>Pseudomonadati</taxon>
        <taxon>Pseudomonadota</taxon>
        <taxon>Gammaproteobacteria</taxon>
        <taxon>Alteromonadales</taxon>
        <taxon>Pseudoalteromonadaceae</taxon>
        <taxon>Pseudoalteromonas</taxon>
    </lineage>
</organism>
<evidence type="ECO:0000313" key="3">
    <source>
        <dbReference type="EMBL" id="TMO69258.1"/>
    </source>
</evidence>
<feature type="domain" description="DUF642" evidence="2">
    <location>
        <begin position="24"/>
        <end position="170"/>
    </location>
</feature>
<dbReference type="OrthoDB" id="6305234at2"/>
<feature type="chain" id="PRO_5024445431" evidence="1">
    <location>
        <begin position="22"/>
        <end position="403"/>
    </location>
</feature>
<dbReference type="AlphaFoldDB" id="A0A5S3VCK3"/>
<dbReference type="InterPro" id="IPR015943">
    <property type="entry name" value="WD40/YVTN_repeat-like_dom_sf"/>
</dbReference>
<evidence type="ECO:0000256" key="1">
    <source>
        <dbReference type="SAM" id="SignalP"/>
    </source>
</evidence>
<comment type="caution">
    <text evidence="3">The sequence shown here is derived from an EMBL/GenBank/DDBJ whole genome shotgun (WGS) entry which is preliminary data.</text>
</comment>
<dbReference type="SUPFAM" id="SSF69304">
    <property type="entry name" value="Tricorn protease N-terminal domain"/>
    <property type="match status" value="1"/>
</dbReference>
<dbReference type="Proteomes" id="UP000307217">
    <property type="component" value="Unassembled WGS sequence"/>
</dbReference>
<feature type="signal peptide" evidence="1">
    <location>
        <begin position="1"/>
        <end position="21"/>
    </location>
</feature>
<sequence length="403" mass="43746">MKLSFLSLSLASLVSLNTAFANNLVVNGSFEQDVVSQKWTLLDNMTGWQRAGARFEIQTNTLGIITPQEGNQYIELDSTANYSVIQTLSTQANQTYTLSFYYSPRVVNNSDTNQAKVYWDGVEVASLNGTTRGWQHVSVNVTASSAETELKFTGTGTSDSYGGFIDNVSVTGIANRACLTGLFGINDFGSDQRGYVYFFDINNGTYSKLTGVSHTASNIASKDGVLYFMEQQDKSTKASKLWTLDLASNTESEAADATSYPIYRSAVTPDGQSLRSTSKTYMYDFNLQTGAKTVLGKMTFSGDDFKHGDIAYSADNNTLYVLTGQSLYTIDDGDMSLDKIGDHGINWAAGLAISDDGTLYVSGRNAGENAKIYSVNPATAVSTYLMDAASHVNDLTFVDDYCN</sequence>
<dbReference type="InterPro" id="IPR006946">
    <property type="entry name" value="DGR2-like_dom"/>
</dbReference>
<dbReference type="RefSeq" id="WP_138590884.1">
    <property type="nucleotide sequence ID" value="NZ_PNBW01000025.1"/>
</dbReference>
<accession>A0A5S3VCK3</accession>
<reference evidence="3" key="3">
    <citation type="submission" date="2019-09" db="EMBL/GenBank/DDBJ databases">
        <title>Co-occurence of chitin degradation, pigmentation and bioactivity in marine Pseudoalteromonas.</title>
        <authorList>
            <person name="Sonnenschein E.C."/>
            <person name="Bech P.K."/>
        </authorList>
    </citation>
    <scope>NUCLEOTIDE SEQUENCE</scope>
    <source>
        <strain evidence="3">S3790</strain>
        <strain evidence="5">S3895</strain>
    </source>
</reference>
<evidence type="ECO:0000313" key="6">
    <source>
        <dbReference type="Proteomes" id="UP000307217"/>
    </source>
</evidence>
<protein>
    <submittedName>
        <fullName evidence="3">Hemolysin-type calcium-binding protein</fullName>
    </submittedName>
</protein>
<dbReference type="Pfam" id="PF04862">
    <property type="entry name" value="DUF642"/>
    <property type="match status" value="1"/>
</dbReference>
<dbReference type="EMBL" id="PNBW01000025">
    <property type="protein sequence ID" value="TMO76712.1"/>
    <property type="molecule type" value="Genomic_DNA"/>
</dbReference>
<dbReference type="Gene3D" id="2.60.120.260">
    <property type="entry name" value="Galactose-binding domain-like"/>
    <property type="match status" value="1"/>
</dbReference>
<dbReference type="EMBL" id="PNBX01000022">
    <property type="protein sequence ID" value="TMO69258.1"/>
    <property type="molecule type" value="Genomic_DNA"/>
</dbReference>
<dbReference type="SUPFAM" id="SSF49785">
    <property type="entry name" value="Galactose-binding domain-like"/>
    <property type="match status" value="1"/>
</dbReference>
<reference evidence="6" key="2">
    <citation type="submission" date="2019-06" db="EMBL/GenBank/DDBJ databases">
        <title>Co-occurence of chitin degradation, pigmentation and bioactivity in marine Pseudoalteromonas.</title>
        <authorList>
            <person name="Sonnenschein E.C."/>
            <person name="Bech P.K."/>
        </authorList>
    </citation>
    <scope>NUCLEOTIDE SEQUENCE [LARGE SCALE GENOMIC DNA]</scope>
    <source>
        <strain evidence="6">S3790</strain>
        <strain evidence="4">S3895</strain>
    </source>
</reference>
<dbReference type="Gene3D" id="2.130.10.10">
    <property type="entry name" value="YVTN repeat-like/Quinoprotein amine dehydrogenase"/>
    <property type="match status" value="1"/>
</dbReference>
<evidence type="ECO:0000313" key="5">
    <source>
        <dbReference type="Proteomes" id="UP000307164"/>
    </source>
</evidence>
<evidence type="ECO:0000313" key="4">
    <source>
        <dbReference type="EMBL" id="TMO76712.1"/>
    </source>
</evidence>
<reference evidence="5 6" key="1">
    <citation type="submission" date="2018-01" db="EMBL/GenBank/DDBJ databases">
        <authorList>
            <person name="Paulsen S."/>
            <person name="Gram L.K."/>
        </authorList>
    </citation>
    <scope>NUCLEOTIDE SEQUENCE [LARGE SCALE GENOMIC DNA]</scope>
    <source>
        <strain evidence="3 6">S3790</strain>
        <strain evidence="4 5">S3895</strain>
    </source>
</reference>